<feature type="non-terminal residue" evidence="2">
    <location>
        <position position="313"/>
    </location>
</feature>
<evidence type="ECO:0000256" key="1">
    <source>
        <dbReference type="SAM" id="Coils"/>
    </source>
</evidence>
<dbReference type="AlphaFoldDB" id="A0A0F8WTR1"/>
<sequence>MTEVREIKDRLRRMMWGGVAVSRQDGEGAILALDNAAYDRAYKQVQTELRAELDRRTRSLAYVQGCAKRGYDLAKDRAAEIERLEGRIRTQIPALHTVVANAEADIEHLKTERDEARAAFAGERRGVEWALKKRNEALHTADELRALVQSQKRLGAREYSQASRGAEQVEKERDRLRAALETLADRYHAQVCYRKPRRHERQGCTAVLAVQDANVALAGESETPHQCCVRCKCGRTLKPQCNSFPPHRIYWLHECRECREYTTEEQAARELAKPKMRFDDRKPQEDPDIEAVLIGSRELACAGGCGRVVKQGG</sequence>
<dbReference type="EMBL" id="LAZR01067369">
    <property type="protein sequence ID" value="KKK51720.1"/>
    <property type="molecule type" value="Genomic_DNA"/>
</dbReference>
<feature type="coiled-coil region" evidence="1">
    <location>
        <begin position="159"/>
        <end position="186"/>
    </location>
</feature>
<reference evidence="2" key="1">
    <citation type="journal article" date="2015" name="Nature">
        <title>Complex archaea that bridge the gap between prokaryotes and eukaryotes.</title>
        <authorList>
            <person name="Spang A."/>
            <person name="Saw J.H."/>
            <person name="Jorgensen S.L."/>
            <person name="Zaremba-Niedzwiedzka K."/>
            <person name="Martijn J."/>
            <person name="Lind A.E."/>
            <person name="van Eijk R."/>
            <person name="Schleper C."/>
            <person name="Guy L."/>
            <person name="Ettema T.J."/>
        </authorList>
    </citation>
    <scope>NUCLEOTIDE SEQUENCE</scope>
</reference>
<comment type="caution">
    <text evidence="2">The sequence shown here is derived from an EMBL/GenBank/DDBJ whole genome shotgun (WGS) entry which is preliminary data.</text>
</comment>
<organism evidence="2">
    <name type="scientific">marine sediment metagenome</name>
    <dbReference type="NCBI Taxonomy" id="412755"/>
    <lineage>
        <taxon>unclassified sequences</taxon>
        <taxon>metagenomes</taxon>
        <taxon>ecological metagenomes</taxon>
    </lineage>
</organism>
<name>A0A0F8WTR1_9ZZZZ</name>
<proteinExistence type="predicted"/>
<keyword evidence="1" id="KW-0175">Coiled coil</keyword>
<protein>
    <submittedName>
        <fullName evidence="2">Uncharacterized protein</fullName>
    </submittedName>
</protein>
<evidence type="ECO:0000313" key="2">
    <source>
        <dbReference type="EMBL" id="KKK51720.1"/>
    </source>
</evidence>
<gene>
    <name evidence="2" type="ORF">LCGC14_3112130</name>
</gene>
<accession>A0A0F8WTR1</accession>